<dbReference type="InterPro" id="IPR009003">
    <property type="entry name" value="Peptidase_S1_PA"/>
</dbReference>
<reference evidence="2 3" key="1">
    <citation type="submission" date="2015-08" db="EMBL/GenBank/DDBJ databases">
        <title>Ancestral chromatin configuration constrains chromatin evolution on differentiating sex chromosomes in Drosophila.</title>
        <authorList>
            <person name="Zhou Q."/>
            <person name="Bachtrog D."/>
        </authorList>
    </citation>
    <scope>NUCLEOTIDE SEQUENCE [LARGE SCALE GENOMIC DNA]</scope>
    <source>
        <tissue evidence="2">Whole larvae</tissue>
    </source>
</reference>
<dbReference type="InterPro" id="IPR051333">
    <property type="entry name" value="CLIP_Serine_Protease"/>
</dbReference>
<evidence type="ECO:0000259" key="1">
    <source>
        <dbReference type="PROSITE" id="PS50240"/>
    </source>
</evidence>
<evidence type="ECO:0000313" key="3">
    <source>
        <dbReference type="Proteomes" id="UP000494163"/>
    </source>
</evidence>
<protein>
    <submittedName>
        <fullName evidence="2">CG31200</fullName>
    </submittedName>
</protein>
<feature type="domain" description="Peptidase S1" evidence="1">
    <location>
        <begin position="2"/>
        <end position="265"/>
    </location>
</feature>
<accession>A0A0M4EF23</accession>
<dbReference type="PANTHER" id="PTHR24260:SF136">
    <property type="entry name" value="GH08193P-RELATED"/>
    <property type="match status" value="1"/>
</dbReference>
<dbReference type="EMBL" id="CP012526">
    <property type="protein sequence ID" value="ALC46704.1"/>
    <property type="molecule type" value="Genomic_DNA"/>
</dbReference>
<keyword evidence="3" id="KW-1185">Reference proteome</keyword>
<dbReference type="Pfam" id="PF00089">
    <property type="entry name" value="Trypsin"/>
    <property type="match status" value="1"/>
</dbReference>
<dbReference type="GO" id="GO:0004252">
    <property type="term" value="F:serine-type endopeptidase activity"/>
    <property type="evidence" value="ECO:0007669"/>
    <property type="project" value="InterPro"/>
</dbReference>
<gene>
    <name evidence="2" type="ORF">Dbus_chr3Rg1454</name>
</gene>
<dbReference type="SMART" id="SM00020">
    <property type="entry name" value="Tryp_SPc"/>
    <property type="match status" value="1"/>
</dbReference>
<dbReference type="SMR" id="A0A0M4EF23"/>
<organism evidence="2 3">
    <name type="scientific">Drosophila busckii</name>
    <name type="common">Fruit fly</name>
    <dbReference type="NCBI Taxonomy" id="30019"/>
    <lineage>
        <taxon>Eukaryota</taxon>
        <taxon>Metazoa</taxon>
        <taxon>Ecdysozoa</taxon>
        <taxon>Arthropoda</taxon>
        <taxon>Hexapoda</taxon>
        <taxon>Insecta</taxon>
        <taxon>Pterygota</taxon>
        <taxon>Neoptera</taxon>
        <taxon>Endopterygota</taxon>
        <taxon>Diptera</taxon>
        <taxon>Brachycera</taxon>
        <taxon>Muscomorpha</taxon>
        <taxon>Ephydroidea</taxon>
        <taxon>Drosophilidae</taxon>
        <taxon>Drosophila</taxon>
    </lineage>
</organism>
<dbReference type="PANTHER" id="PTHR24260">
    <property type="match status" value="1"/>
</dbReference>
<dbReference type="STRING" id="30019.A0A0M4EF23"/>
<dbReference type="SUPFAM" id="SSF50494">
    <property type="entry name" value="Trypsin-like serine proteases"/>
    <property type="match status" value="1"/>
</dbReference>
<dbReference type="AlphaFoldDB" id="A0A0M4EF23"/>
<dbReference type="InterPro" id="IPR043504">
    <property type="entry name" value="Peptidase_S1_PA_chymotrypsin"/>
</dbReference>
<dbReference type="InterPro" id="IPR001254">
    <property type="entry name" value="Trypsin_dom"/>
</dbReference>
<sequence length="265" mass="29360">AVVSAEVGCGSLEERLLFSTDTATEPAEYSWMGILFQLSGANAENTRCSVIIVDATHVLTPASCVRRFNGNAELAAVRLGTWNETHPLDEEYICNTRGFCVPGPVQHRVAEIKIHPQADKDTGDNDLAILRLSKPIKWSAYVSPICLQAASEPSSWISHNLHFGGFDHSSYLKGKGLAMAVSRQYCTQLSGSSTPPPENQFCGYPIKRTRFYEGAGVLALNIEQDVPRNFYLAALLVKVINNKQTTVYIFQDLRPLRRWILDNTN</sequence>
<name>A0A0M4EF23_DROBS</name>
<feature type="non-terminal residue" evidence="2">
    <location>
        <position position="1"/>
    </location>
</feature>
<dbReference type="Proteomes" id="UP000494163">
    <property type="component" value="Chromosome 3R"/>
</dbReference>
<feature type="non-terminal residue" evidence="2">
    <location>
        <position position="265"/>
    </location>
</feature>
<proteinExistence type="predicted"/>
<evidence type="ECO:0000313" key="2">
    <source>
        <dbReference type="EMBL" id="ALC46704.1"/>
    </source>
</evidence>
<dbReference type="PROSITE" id="PS50240">
    <property type="entry name" value="TRYPSIN_DOM"/>
    <property type="match status" value="1"/>
</dbReference>
<dbReference type="OMA" id="WIMENTA"/>
<dbReference type="OrthoDB" id="7840639at2759"/>
<dbReference type="Gene3D" id="2.40.10.10">
    <property type="entry name" value="Trypsin-like serine proteases"/>
    <property type="match status" value="1"/>
</dbReference>
<dbReference type="GO" id="GO:0006508">
    <property type="term" value="P:proteolysis"/>
    <property type="evidence" value="ECO:0007669"/>
    <property type="project" value="InterPro"/>
</dbReference>